<keyword evidence="2" id="KW-1003">Cell membrane</keyword>
<dbReference type="InterPro" id="IPR041280">
    <property type="entry name" value="Big_10"/>
</dbReference>
<dbReference type="PANTHER" id="PTHR30582:SF2">
    <property type="entry name" value="L,D-TRANSPEPTIDASE YCIB-RELATED"/>
    <property type="match status" value="1"/>
</dbReference>
<feature type="signal peptide" evidence="15">
    <location>
        <begin position="1"/>
        <end position="30"/>
    </location>
</feature>
<keyword evidence="3" id="KW-0808">Transferase</keyword>
<dbReference type="Pfam" id="PF03734">
    <property type="entry name" value="YkuD"/>
    <property type="match status" value="1"/>
</dbReference>
<dbReference type="SUPFAM" id="SSF141523">
    <property type="entry name" value="L,D-transpeptidase catalytic domain-like"/>
    <property type="match status" value="1"/>
</dbReference>
<evidence type="ECO:0000256" key="2">
    <source>
        <dbReference type="ARBA" id="ARBA00022475"/>
    </source>
</evidence>
<feature type="active site" description="Proton donor/acceptor" evidence="13">
    <location>
        <position position="339"/>
    </location>
</feature>
<dbReference type="Gene3D" id="2.60.40.3710">
    <property type="match status" value="1"/>
</dbReference>
<comment type="pathway">
    <text evidence="1 13">Cell wall biogenesis; peptidoglycan biosynthesis.</text>
</comment>
<evidence type="ECO:0000256" key="1">
    <source>
        <dbReference type="ARBA" id="ARBA00004752"/>
    </source>
</evidence>
<dbReference type="OrthoDB" id="5242354at2"/>
<feature type="chain" id="PRO_5023037393" description="L,D-TPase catalytic domain-containing protein" evidence="15">
    <location>
        <begin position="31"/>
        <end position="411"/>
    </location>
</feature>
<reference evidence="17 18" key="1">
    <citation type="submission" date="2019-06" db="EMBL/GenBank/DDBJ databases">
        <title>Amycolatopsis alkalitolerans sp. nov., isolated from Gastrodia elata Blume.</title>
        <authorList>
            <person name="Narsing Rao M.P."/>
            <person name="Li W.J."/>
        </authorList>
    </citation>
    <scope>NUCLEOTIDE SEQUENCE [LARGE SCALE GENOMIC DNA]</scope>
    <source>
        <strain evidence="17 18">SYSUP0005</strain>
    </source>
</reference>
<evidence type="ECO:0000256" key="5">
    <source>
        <dbReference type="ARBA" id="ARBA00022960"/>
    </source>
</evidence>
<feature type="region of interest" description="Disordered" evidence="14">
    <location>
        <begin position="33"/>
        <end position="53"/>
    </location>
</feature>
<evidence type="ECO:0000256" key="12">
    <source>
        <dbReference type="ARBA" id="ARBA00060592"/>
    </source>
</evidence>
<keyword evidence="11 13" id="KW-0961">Cell wall biogenesis/degradation</keyword>
<dbReference type="GO" id="GO:0016746">
    <property type="term" value="F:acyltransferase activity"/>
    <property type="evidence" value="ECO:0007669"/>
    <property type="project" value="UniProtKB-KW"/>
</dbReference>
<accession>A0A5C4LYV5</accession>
<evidence type="ECO:0000256" key="9">
    <source>
        <dbReference type="ARBA" id="ARBA00023288"/>
    </source>
</evidence>
<proteinExistence type="predicted"/>
<dbReference type="CDD" id="cd16913">
    <property type="entry name" value="YkuD_like"/>
    <property type="match status" value="1"/>
</dbReference>
<dbReference type="RefSeq" id="WP_139099310.1">
    <property type="nucleotide sequence ID" value="NZ_VDFW01000027.1"/>
</dbReference>
<dbReference type="Gene3D" id="2.40.440.10">
    <property type="entry name" value="L,D-transpeptidase catalytic domain-like"/>
    <property type="match status" value="1"/>
</dbReference>
<dbReference type="AlphaFoldDB" id="A0A5C4LYV5"/>
<dbReference type="InterPro" id="IPR038063">
    <property type="entry name" value="Transpep_catalytic_dom"/>
</dbReference>
<dbReference type="PROSITE" id="PS52029">
    <property type="entry name" value="LD_TPASE"/>
    <property type="match status" value="1"/>
</dbReference>
<dbReference type="UniPathway" id="UPA00219"/>
<evidence type="ECO:0000256" key="4">
    <source>
        <dbReference type="ARBA" id="ARBA00022729"/>
    </source>
</evidence>
<keyword evidence="18" id="KW-1185">Reference proteome</keyword>
<protein>
    <recommendedName>
        <fullName evidence="16">L,D-TPase catalytic domain-containing protein</fullName>
    </recommendedName>
</protein>
<organism evidence="17 18">
    <name type="scientific">Amycolatopsis alkalitolerans</name>
    <dbReference type="NCBI Taxonomy" id="2547244"/>
    <lineage>
        <taxon>Bacteria</taxon>
        <taxon>Bacillati</taxon>
        <taxon>Actinomycetota</taxon>
        <taxon>Actinomycetes</taxon>
        <taxon>Pseudonocardiales</taxon>
        <taxon>Pseudonocardiaceae</taxon>
        <taxon>Amycolatopsis</taxon>
    </lineage>
</organism>
<dbReference type="Gene3D" id="2.60.40.3780">
    <property type="match status" value="1"/>
</dbReference>
<feature type="active site" description="Nucleophile" evidence="13">
    <location>
        <position position="357"/>
    </location>
</feature>
<dbReference type="GO" id="GO:0008360">
    <property type="term" value="P:regulation of cell shape"/>
    <property type="evidence" value="ECO:0007669"/>
    <property type="project" value="UniProtKB-UniRule"/>
</dbReference>
<evidence type="ECO:0000256" key="13">
    <source>
        <dbReference type="PROSITE-ProRule" id="PRU01373"/>
    </source>
</evidence>
<keyword evidence="6 13" id="KW-0573">Peptidoglycan synthesis</keyword>
<keyword evidence="8" id="KW-0564">Palmitate</keyword>
<evidence type="ECO:0000313" key="18">
    <source>
        <dbReference type="Proteomes" id="UP000305546"/>
    </source>
</evidence>
<evidence type="ECO:0000256" key="15">
    <source>
        <dbReference type="SAM" id="SignalP"/>
    </source>
</evidence>
<gene>
    <name evidence="17" type="ORF">FG385_25400</name>
</gene>
<dbReference type="FunFam" id="2.40.440.10:FF:000005">
    <property type="entry name" value="L,D-transpeptidase 2"/>
    <property type="match status" value="1"/>
</dbReference>
<evidence type="ECO:0000256" key="10">
    <source>
        <dbReference type="ARBA" id="ARBA00023315"/>
    </source>
</evidence>
<keyword evidence="4 15" id="KW-0732">Signal</keyword>
<keyword evidence="5 13" id="KW-0133">Cell shape</keyword>
<name>A0A5C4LYV5_9PSEU</name>
<dbReference type="CDD" id="cd13432">
    <property type="entry name" value="LDT_IgD_like_2"/>
    <property type="match status" value="1"/>
</dbReference>
<comment type="caution">
    <text evidence="17">The sequence shown here is derived from an EMBL/GenBank/DDBJ whole genome shotgun (WGS) entry which is preliminary data.</text>
</comment>
<dbReference type="GO" id="GO:0071555">
    <property type="term" value="P:cell wall organization"/>
    <property type="evidence" value="ECO:0007669"/>
    <property type="project" value="UniProtKB-UniRule"/>
</dbReference>
<keyword evidence="9" id="KW-0449">Lipoprotein</keyword>
<evidence type="ECO:0000256" key="11">
    <source>
        <dbReference type="ARBA" id="ARBA00023316"/>
    </source>
</evidence>
<dbReference type="PANTHER" id="PTHR30582">
    <property type="entry name" value="L,D-TRANSPEPTIDASE"/>
    <property type="match status" value="1"/>
</dbReference>
<evidence type="ECO:0000256" key="14">
    <source>
        <dbReference type="SAM" id="MobiDB-lite"/>
    </source>
</evidence>
<evidence type="ECO:0000313" key="17">
    <source>
        <dbReference type="EMBL" id="TNC22344.1"/>
    </source>
</evidence>
<dbReference type="EMBL" id="VDFW01000027">
    <property type="protein sequence ID" value="TNC22344.1"/>
    <property type="molecule type" value="Genomic_DNA"/>
</dbReference>
<dbReference type="GO" id="GO:0018104">
    <property type="term" value="P:peptidoglycan-protein cross-linking"/>
    <property type="evidence" value="ECO:0007669"/>
    <property type="project" value="TreeGrafter"/>
</dbReference>
<sequence length="411" mass="43343">MFLTKPLRLPGRSRSGVLIGLLLTALAVSACSSGNSGTTSPNGNNGGAATSPAAPAVSLSIQPAADSTNVSPTTPIVVKAAGGTITDVTVTNAAKGTKVNGSLSADKTTWTSSDALGYGAKYQIDAHATDPSGKSVDQQSTVSTIKPAKQANANLIPAPSSVAQTGVGVGQPIVFQFSYDVKNKAAVEKQLSVKSNPPQEGGWYWVDSKNVHYRPKDYWQPGTTLTVSAKIYGVDFGNGVYGAEDRTETYHVHDSWIAKADGNTEQMQIFHNGQMVKSMPISMGKDATPTHLGAHVISFKSANYIMDSCTYGVCPPDPNAYRSNEQWSERISNDGEFVHENPNSVGAQGSTNVSHGCINLNAANAQWFFNTLGLGDVVEVANSGGPQLPVWDLYGDWALSWSQWQKGSALS</sequence>
<evidence type="ECO:0000256" key="6">
    <source>
        <dbReference type="ARBA" id="ARBA00022984"/>
    </source>
</evidence>
<evidence type="ECO:0000259" key="16">
    <source>
        <dbReference type="PROSITE" id="PS52029"/>
    </source>
</evidence>
<dbReference type="GO" id="GO:0005576">
    <property type="term" value="C:extracellular region"/>
    <property type="evidence" value="ECO:0007669"/>
    <property type="project" value="TreeGrafter"/>
</dbReference>
<keyword evidence="7" id="KW-0472">Membrane</keyword>
<evidence type="ECO:0000256" key="3">
    <source>
        <dbReference type="ARBA" id="ARBA00022679"/>
    </source>
</evidence>
<feature type="domain" description="L,D-TPase catalytic" evidence="16">
    <location>
        <begin position="256"/>
        <end position="381"/>
    </location>
</feature>
<dbReference type="Pfam" id="PF17964">
    <property type="entry name" value="Big_10"/>
    <property type="match status" value="1"/>
</dbReference>
<dbReference type="Proteomes" id="UP000305546">
    <property type="component" value="Unassembled WGS sequence"/>
</dbReference>
<evidence type="ECO:0000256" key="8">
    <source>
        <dbReference type="ARBA" id="ARBA00023139"/>
    </source>
</evidence>
<dbReference type="PROSITE" id="PS51257">
    <property type="entry name" value="PROKAR_LIPOPROTEIN"/>
    <property type="match status" value="1"/>
</dbReference>
<dbReference type="InterPro" id="IPR005490">
    <property type="entry name" value="LD_TPept_cat_dom"/>
</dbReference>
<evidence type="ECO:0000256" key="7">
    <source>
        <dbReference type="ARBA" id="ARBA00023136"/>
    </source>
</evidence>
<keyword evidence="10" id="KW-0012">Acyltransferase</keyword>
<dbReference type="GO" id="GO:0071972">
    <property type="term" value="F:peptidoglycan L,D-transpeptidase activity"/>
    <property type="evidence" value="ECO:0007669"/>
    <property type="project" value="TreeGrafter"/>
</dbReference>
<comment type="pathway">
    <text evidence="12">Glycan biosynthesis.</text>
</comment>
<dbReference type="InterPro" id="IPR050979">
    <property type="entry name" value="LD-transpeptidase"/>
</dbReference>